<sequence length="398" mass="42360">MSAEPGEYHTPVVSTISGTAHRVANAKGGLEIIVVSDDGRTRIGMAHLSSQDVKEGDRVVAGQTLGKSGQTGHATGPHVHYTLTIDGKKVDPLNPPSGGGSAHPVARGMTLEDAQALAVKHLTDTYPHPTPSMIHDVRAEVTNRYQVHKQSVTDAEDAGVEAAQRWAIANPGKPLSSMPAPIRNGIPAKHYDEMGGFIDRVASGTRDQATSDGTYGYYLANPDELANLSGRQMQSLYGSMDRSSWLQLQNMRGQIVKGAQNGKAAAASGNINMPAFNVAIGQYMGALGLPDNPKPEDKQAAQVGALRRSAFEALTVEQAHRDKPMNDIEVTQFVQRWTLGRTVAVGAGGANRVAQGSVTLKQINPEVRASIEASLTKHGTPVTEENILAMYYAGTFKK</sequence>
<organism evidence="2 3">
    <name type="scientific">Sphingomonas oligophenolica</name>
    <dbReference type="NCBI Taxonomy" id="301154"/>
    <lineage>
        <taxon>Bacteria</taxon>
        <taxon>Pseudomonadati</taxon>
        <taxon>Pseudomonadota</taxon>
        <taxon>Alphaproteobacteria</taxon>
        <taxon>Sphingomonadales</taxon>
        <taxon>Sphingomonadaceae</taxon>
        <taxon>Sphingomonas</taxon>
    </lineage>
</organism>
<feature type="domain" description="M23ase beta-sheet core" evidence="1">
    <location>
        <begin position="8"/>
        <end position="92"/>
    </location>
</feature>
<comment type="caution">
    <text evidence="2">The sequence shown here is derived from an EMBL/GenBank/DDBJ whole genome shotgun (WGS) entry which is preliminary data.</text>
</comment>
<keyword evidence="3" id="KW-1185">Reference proteome</keyword>
<dbReference type="OrthoDB" id="5489603at2"/>
<dbReference type="Proteomes" id="UP000318413">
    <property type="component" value="Unassembled WGS sequence"/>
</dbReference>
<evidence type="ECO:0000313" key="2">
    <source>
        <dbReference type="EMBL" id="TPG06358.1"/>
    </source>
</evidence>
<accession>A0A502C0P6</accession>
<dbReference type="AlphaFoldDB" id="A0A502C0P6"/>
<dbReference type="PANTHER" id="PTHR21666:SF270">
    <property type="entry name" value="MUREIN HYDROLASE ACTIVATOR ENVC"/>
    <property type="match status" value="1"/>
</dbReference>
<reference evidence="2 3" key="1">
    <citation type="journal article" date="2019" name="Environ. Microbiol.">
        <title>Species interactions and distinct microbial communities in high Arctic permafrost affected cryosols are associated with the CH4 and CO2 gas fluxes.</title>
        <authorList>
            <person name="Altshuler I."/>
            <person name="Hamel J."/>
            <person name="Turney S."/>
            <person name="Magnuson E."/>
            <person name="Levesque R."/>
            <person name="Greer C."/>
            <person name="Whyte L.G."/>
        </authorList>
    </citation>
    <scope>NUCLEOTIDE SEQUENCE [LARGE SCALE GENOMIC DNA]</scope>
    <source>
        <strain evidence="2 3">S5.1</strain>
    </source>
</reference>
<name>A0A502C0P6_9SPHN</name>
<evidence type="ECO:0000259" key="1">
    <source>
        <dbReference type="Pfam" id="PF01551"/>
    </source>
</evidence>
<dbReference type="EMBL" id="RCZK01000022">
    <property type="protein sequence ID" value="TPG06358.1"/>
    <property type="molecule type" value="Genomic_DNA"/>
</dbReference>
<protein>
    <recommendedName>
        <fullName evidence="1">M23ase beta-sheet core domain-containing protein</fullName>
    </recommendedName>
</protein>
<dbReference type="Pfam" id="PF01551">
    <property type="entry name" value="Peptidase_M23"/>
    <property type="match status" value="1"/>
</dbReference>
<dbReference type="InterPro" id="IPR011055">
    <property type="entry name" value="Dup_hybrid_motif"/>
</dbReference>
<dbReference type="InterPro" id="IPR050570">
    <property type="entry name" value="Cell_wall_metabolism_enzyme"/>
</dbReference>
<dbReference type="GO" id="GO:0004222">
    <property type="term" value="F:metalloendopeptidase activity"/>
    <property type="evidence" value="ECO:0007669"/>
    <property type="project" value="TreeGrafter"/>
</dbReference>
<proteinExistence type="predicted"/>
<dbReference type="CDD" id="cd12797">
    <property type="entry name" value="M23_peptidase"/>
    <property type="match status" value="1"/>
</dbReference>
<evidence type="ECO:0000313" key="3">
    <source>
        <dbReference type="Proteomes" id="UP000318413"/>
    </source>
</evidence>
<dbReference type="Gene3D" id="2.70.70.10">
    <property type="entry name" value="Glucose Permease (Domain IIA)"/>
    <property type="match status" value="1"/>
</dbReference>
<dbReference type="PANTHER" id="PTHR21666">
    <property type="entry name" value="PEPTIDASE-RELATED"/>
    <property type="match status" value="1"/>
</dbReference>
<gene>
    <name evidence="2" type="ORF">EAH84_14880</name>
</gene>
<dbReference type="InterPro" id="IPR016047">
    <property type="entry name" value="M23ase_b-sheet_dom"/>
</dbReference>
<dbReference type="SUPFAM" id="SSF51261">
    <property type="entry name" value="Duplicated hybrid motif"/>
    <property type="match status" value="1"/>
</dbReference>
<dbReference type="RefSeq" id="WP_140872780.1">
    <property type="nucleotide sequence ID" value="NZ_RCZK01000022.1"/>
</dbReference>